<dbReference type="RefSeq" id="WP_012281890.1">
    <property type="nucleotide sequence ID" value="NC_010337.2"/>
</dbReference>
<accession>B0TH33</accession>
<dbReference type="HOGENOM" id="CLU_1473257_0_0_9"/>
<gene>
    <name evidence="1" type="ORF">HM1_1216</name>
</gene>
<dbReference type="KEGG" id="hmo:HM1_1216"/>
<evidence type="ECO:0000313" key="2">
    <source>
        <dbReference type="Proteomes" id="UP000008550"/>
    </source>
</evidence>
<proteinExistence type="predicted"/>
<reference evidence="1 2" key="1">
    <citation type="journal article" date="2008" name="J. Bacteriol.">
        <title>The genome of Heliobacterium modesticaldum, a phototrophic representative of the Firmicutes containing the simplest photosynthetic apparatus.</title>
        <authorList>
            <person name="Sattley W.M."/>
            <person name="Madigan M.T."/>
            <person name="Swingley W.D."/>
            <person name="Cheung P.C."/>
            <person name="Clocksin K.M."/>
            <person name="Conrad A.L."/>
            <person name="Dejesa L.C."/>
            <person name="Honchak B.M."/>
            <person name="Jung D.O."/>
            <person name="Karbach L.E."/>
            <person name="Kurdoglu A."/>
            <person name="Lahiri S."/>
            <person name="Mastrian S.D."/>
            <person name="Page L.E."/>
            <person name="Taylor H.L."/>
            <person name="Wang Z.T."/>
            <person name="Raymond J."/>
            <person name="Chen M."/>
            <person name="Blankenship R.E."/>
            <person name="Touchman J.W."/>
        </authorList>
    </citation>
    <scope>NUCLEOTIDE SEQUENCE [LARGE SCALE GENOMIC DNA]</scope>
    <source>
        <strain evidence="2">ATCC 51547 / Ice1</strain>
    </source>
</reference>
<sequence length="183" mass="21165">MKLWLDEEYIGEASEAHQIEALLNEWLKRHPERVIARFQYAEQSFDYGEAWDLLIREESNVTPDKEARLITQSRDTALLELAESVKEYVQRLVRGLPDLADRFYRGEDAGAWEEMEALAEGLSFLDTSAILLAVDSYDQGRFVDLLSELEQAMLARDTVFIGDLLKYELTPWLEGIQKSFIEN</sequence>
<dbReference type="OrthoDB" id="1683192at2"/>
<dbReference type="EMBL" id="CP000930">
    <property type="protein sequence ID" value="ABZ83358.1"/>
    <property type="molecule type" value="Genomic_DNA"/>
</dbReference>
<keyword evidence="2" id="KW-1185">Reference proteome</keyword>
<dbReference type="AlphaFoldDB" id="B0TH33"/>
<protein>
    <submittedName>
        <fullName evidence="1">Uncharacterized protein</fullName>
    </submittedName>
</protein>
<evidence type="ECO:0000313" key="1">
    <source>
        <dbReference type="EMBL" id="ABZ83358.1"/>
    </source>
</evidence>
<name>B0TH33_HELMI</name>
<dbReference type="STRING" id="498761.HM1_1216"/>
<organism evidence="1 2">
    <name type="scientific">Heliobacterium modesticaldum (strain ATCC 51547 / Ice1)</name>
    <dbReference type="NCBI Taxonomy" id="498761"/>
    <lineage>
        <taxon>Bacteria</taxon>
        <taxon>Bacillati</taxon>
        <taxon>Bacillota</taxon>
        <taxon>Clostridia</taxon>
        <taxon>Eubacteriales</taxon>
        <taxon>Heliobacteriaceae</taxon>
        <taxon>Heliomicrobium</taxon>
    </lineage>
</organism>
<dbReference type="Proteomes" id="UP000008550">
    <property type="component" value="Chromosome"/>
</dbReference>